<dbReference type="Proteomes" id="UP000572212">
    <property type="component" value="Unassembled WGS sequence"/>
</dbReference>
<sequence length="71" mass="8057">MDLVKEAMTLPVDNFLGMLLYAVIYMLVTGIVFSLALRFIPNKLPYALKSLIVLIAIIISLYIWWITIVSP</sequence>
<name>A0A841RJW8_9BACI</name>
<feature type="transmembrane region" description="Helical" evidence="1">
    <location>
        <begin position="15"/>
        <end position="39"/>
    </location>
</feature>
<keyword evidence="1" id="KW-0472">Membrane</keyword>
<feature type="transmembrane region" description="Helical" evidence="1">
    <location>
        <begin position="46"/>
        <end position="66"/>
    </location>
</feature>
<accession>A0A841RJW8</accession>
<keyword evidence="3" id="KW-1185">Reference proteome</keyword>
<comment type="caution">
    <text evidence="2">The sequence shown here is derived from an EMBL/GenBank/DDBJ whole genome shotgun (WGS) entry which is preliminary data.</text>
</comment>
<evidence type="ECO:0000313" key="2">
    <source>
        <dbReference type="EMBL" id="MBB6511264.1"/>
    </source>
</evidence>
<reference evidence="2 3" key="1">
    <citation type="submission" date="2020-08" db="EMBL/GenBank/DDBJ databases">
        <title>Genomic Encyclopedia of Type Strains, Phase IV (KMG-IV): sequencing the most valuable type-strain genomes for metagenomic binning, comparative biology and taxonomic classification.</title>
        <authorList>
            <person name="Goeker M."/>
        </authorList>
    </citation>
    <scope>NUCLEOTIDE SEQUENCE [LARGE SCALE GENOMIC DNA]</scope>
    <source>
        <strain evidence="2 3">DSM 11805</strain>
    </source>
</reference>
<dbReference type="RefSeq" id="WP_184243310.1">
    <property type="nucleotide sequence ID" value="NZ_BAAACU010000020.1"/>
</dbReference>
<protein>
    <submittedName>
        <fullName evidence="2">Uncharacterized protein</fullName>
    </submittedName>
</protein>
<evidence type="ECO:0000256" key="1">
    <source>
        <dbReference type="SAM" id="Phobius"/>
    </source>
</evidence>
<organism evidence="2 3">
    <name type="scientific">Gracilibacillus halotolerans</name>
    <dbReference type="NCBI Taxonomy" id="74386"/>
    <lineage>
        <taxon>Bacteria</taxon>
        <taxon>Bacillati</taxon>
        <taxon>Bacillota</taxon>
        <taxon>Bacilli</taxon>
        <taxon>Bacillales</taxon>
        <taxon>Bacillaceae</taxon>
        <taxon>Gracilibacillus</taxon>
    </lineage>
</organism>
<keyword evidence="1" id="KW-0812">Transmembrane</keyword>
<gene>
    <name evidence="2" type="ORF">GGQ92_000031</name>
</gene>
<proteinExistence type="predicted"/>
<dbReference type="EMBL" id="JACHON010000001">
    <property type="protein sequence ID" value="MBB6511264.1"/>
    <property type="molecule type" value="Genomic_DNA"/>
</dbReference>
<evidence type="ECO:0000313" key="3">
    <source>
        <dbReference type="Proteomes" id="UP000572212"/>
    </source>
</evidence>
<dbReference type="AlphaFoldDB" id="A0A841RJW8"/>
<keyword evidence="1" id="KW-1133">Transmembrane helix</keyword>